<gene>
    <name evidence="3" type="ORF">PEVE_00036581</name>
</gene>
<proteinExistence type="predicted"/>
<evidence type="ECO:0000259" key="2">
    <source>
        <dbReference type="PROSITE" id="PS50975"/>
    </source>
</evidence>
<accession>A0ABN8MJ15</accession>
<dbReference type="PANTHER" id="PTHR37018:SF1">
    <property type="entry name" value="CULTURE SPECIFIC PROTEIN, PUTATIVE (AFU_ORTHOLOGUE AFUA_2G00130)-RELATED"/>
    <property type="match status" value="1"/>
</dbReference>
<dbReference type="Proteomes" id="UP001159427">
    <property type="component" value="Unassembled WGS sequence"/>
</dbReference>
<dbReference type="Gene3D" id="3.30.470.20">
    <property type="entry name" value="ATP-grasp fold, B domain"/>
    <property type="match status" value="1"/>
</dbReference>
<keyword evidence="1" id="KW-0547">Nucleotide-binding</keyword>
<dbReference type="InterPro" id="IPR003806">
    <property type="entry name" value="ATP-grasp_PylC-type"/>
</dbReference>
<dbReference type="PROSITE" id="PS50975">
    <property type="entry name" value="ATP_GRASP"/>
    <property type="match status" value="1"/>
</dbReference>
<name>A0ABN8MJ15_9CNID</name>
<dbReference type="Pfam" id="PF02655">
    <property type="entry name" value="ATP-grasp_3"/>
    <property type="match status" value="1"/>
</dbReference>
<comment type="caution">
    <text evidence="3">The sequence shown here is derived from an EMBL/GenBank/DDBJ whole genome shotgun (WGS) entry which is preliminary data.</text>
</comment>
<feature type="domain" description="ATP-grasp" evidence="2">
    <location>
        <begin position="131"/>
        <end position="332"/>
    </location>
</feature>
<protein>
    <recommendedName>
        <fullName evidence="2">ATP-grasp domain-containing protein</fullName>
    </recommendedName>
</protein>
<dbReference type="InterPro" id="IPR053269">
    <property type="entry name" value="Asp-Met_ligase"/>
</dbReference>
<dbReference type="EMBL" id="CALNXI010000587">
    <property type="protein sequence ID" value="CAH3029695.1"/>
    <property type="molecule type" value="Genomic_DNA"/>
</dbReference>
<dbReference type="SUPFAM" id="SSF56059">
    <property type="entry name" value="Glutathione synthetase ATP-binding domain-like"/>
    <property type="match status" value="1"/>
</dbReference>
<keyword evidence="1" id="KW-0067">ATP-binding</keyword>
<dbReference type="InterPro" id="IPR011761">
    <property type="entry name" value="ATP-grasp"/>
</dbReference>
<organism evidence="3 4">
    <name type="scientific">Porites evermanni</name>
    <dbReference type="NCBI Taxonomy" id="104178"/>
    <lineage>
        <taxon>Eukaryota</taxon>
        <taxon>Metazoa</taxon>
        <taxon>Cnidaria</taxon>
        <taxon>Anthozoa</taxon>
        <taxon>Hexacorallia</taxon>
        <taxon>Scleractinia</taxon>
        <taxon>Fungiina</taxon>
        <taxon>Poritidae</taxon>
        <taxon>Porites</taxon>
    </lineage>
</organism>
<evidence type="ECO:0000313" key="4">
    <source>
        <dbReference type="Proteomes" id="UP001159427"/>
    </source>
</evidence>
<evidence type="ECO:0000256" key="1">
    <source>
        <dbReference type="PROSITE-ProRule" id="PRU00409"/>
    </source>
</evidence>
<dbReference type="PANTHER" id="PTHR37018">
    <property type="entry name" value="CULTURE SPECIFIC PROTEIN, PUTATIVE (AFU_ORTHOLOGUE AFUA_2G00130)-RELATED"/>
    <property type="match status" value="1"/>
</dbReference>
<keyword evidence="4" id="KW-1185">Reference proteome</keyword>
<reference evidence="3 4" key="1">
    <citation type="submission" date="2022-05" db="EMBL/GenBank/DDBJ databases">
        <authorList>
            <consortium name="Genoscope - CEA"/>
            <person name="William W."/>
        </authorList>
    </citation>
    <scope>NUCLEOTIDE SEQUENCE [LARGE SCALE GENOMIC DNA]</scope>
</reference>
<sequence>MSSKHSVTTIGKLIQKCLKEAYLLPQKPSSYSKGYRFLNDRKYRTYDCPPSSLNFDRLLYPFRHLPAAGNEIPIIMECKPPDYLQQHWRRWLPAFPPPVIKSLDEGLQDDIPVVTVAPFEAIPEEKQSVHPDILYKLQLKSSLLEIGVPCPKHMDINSVSFPCTVKADLTQGGRGNWLVKNESELSATLRQIRGVCQWKDEIVFQEYIPGVKEVPSFQFNLHKSGELFWVGTTIGGFTSSGLTCISSSVDWDKQQEYRDLVHEEFTIPVKNYLHKHGYFGLVTFEVLITDHGKYLIDINPRISGDTTHLLVAPYIASELGLKHSTVFLKNKHYNMSAEKLIEKADQNNEKGESIIVVLSTFDADKGCESYMSIFARSPEEVQHLYHQINN</sequence>
<evidence type="ECO:0000313" key="3">
    <source>
        <dbReference type="EMBL" id="CAH3029695.1"/>
    </source>
</evidence>